<feature type="transmembrane region" description="Helical" evidence="1">
    <location>
        <begin position="256"/>
        <end position="272"/>
    </location>
</feature>
<dbReference type="Pfam" id="PF01757">
    <property type="entry name" value="Acyl_transf_3"/>
    <property type="match status" value="1"/>
</dbReference>
<feature type="transmembrane region" description="Helical" evidence="1">
    <location>
        <begin position="82"/>
        <end position="104"/>
    </location>
</feature>
<dbReference type="GO" id="GO:0000271">
    <property type="term" value="P:polysaccharide biosynthetic process"/>
    <property type="evidence" value="ECO:0007669"/>
    <property type="project" value="TreeGrafter"/>
</dbReference>
<keyword evidence="1" id="KW-0812">Transmembrane</keyword>
<dbReference type="AlphaFoldDB" id="A0A644UZW6"/>
<evidence type="ECO:0000313" key="3">
    <source>
        <dbReference type="EMBL" id="MPL84212.1"/>
    </source>
</evidence>
<evidence type="ECO:0000259" key="2">
    <source>
        <dbReference type="Pfam" id="PF01757"/>
    </source>
</evidence>
<gene>
    <name evidence="3" type="ORF">SDC9_30176</name>
</gene>
<feature type="transmembrane region" description="Helical" evidence="1">
    <location>
        <begin position="12"/>
        <end position="30"/>
    </location>
</feature>
<feature type="transmembrane region" description="Helical" evidence="1">
    <location>
        <begin position="210"/>
        <end position="227"/>
    </location>
</feature>
<dbReference type="GO" id="GO:0016020">
    <property type="term" value="C:membrane"/>
    <property type="evidence" value="ECO:0007669"/>
    <property type="project" value="TreeGrafter"/>
</dbReference>
<protein>
    <recommendedName>
        <fullName evidence="2">Acyltransferase 3 domain-containing protein</fullName>
    </recommendedName>
</protein>
<evidence type="ECO:0000256" key="1">
    <source>
        <dbReference type="SAM" id="Phobius"/>
    </source>
</evidence>
<dbReference type="GO" id="GO:0016747">
    <property type="term" value="F:acyltransferase activity, transferring groups other than amino-acyl groups"/>
    <property type="evidence" value="ECO:0007669"/>
    <property type="project" value="InterPro"/>
</dbReference>
<feature type="transmembrane region" description="Helical" evidence="1">
    <location>
        <begin position="174"/>
        <end position="190"/>
    </location>
</feature>
<feature type="domain" description="Acyltransferase 3" evidence="2">
    <location>
        <begin position="10"/>
        <end position="328"/>
    </location>
</feature>
<feature type="transmembrane region" description="Helical" evidence="1">
    <location>
        <begin position="42"/>
        <end position="61"/>
    </location>
</feature>
<feature type="transmembrane region" description="Helical" evidence="1">
    <location>
        <begin position="284"/>
        <end position="305"/>
    </location>
</feature>
<keyword evidence="1" id="KW-1133">Transmembrane helix</keyword>
<dbReference type="InterPro" id="IPR050879">
    <property type="entry name" value="Acyltransferase_3"/>
</dbReference>
<dbReference type="PANTHER" id="PTHR23028:SF53">
    <property type="entry name" value="ACYL_TRANSF_3 DOMAIN-CONTAINING PROTEIN"/>
    <property type="match status" value="1"/>
</dbReference>
<accession>A0A644UZW6</accession>
<feature type="transmembrane region" description="Helical" evidence="1">
    <location>
        <begin position="146"/>
        <end position="167"/>
    </location>
</feature>
<keyword evidence="1" id="KW-0472">Membrane</keyword>
<dbReference type="EMBL" id="VSSQ01000187">
    <property type="protein sequence ID" value="MPL84212.1"/>
    <property type="molecule type" value="Genomic_DNA"/>
</dbReference>
<comment type="caution">
    <text evidence="3">The sequence shown here is derived from an EMBL/GenBank/DDBJ whole genome shotgun (WGS) entry which is preliminary data.</text>
</comment>
<name>A0A644UZW6_9ZZZZ</name>
<feature type="transmembrane region" description="Helical" evidence="1">
    <location>
        <begin position="311"/>
        <end position="332"/>
    </location>
</feature>
<organism evidence="3">
    <name type="scientific">bioreactor metagenome</name>
    <dbReference type="NCBI Taxonomy" id="1076179"/>
    <lineage>
        <taxon>unclassified sequences</taxon>
        <taxon>metagenomes</taxon>
        <taxon>ecological metagenomes</taxon>
    </lineage>
</organism>
<proteinExistence type="predicted"/>
<dbReference type="InterPro" id="IPR002656">
    <property type="entry name" value="Acyl_transf_3_dom"/>
</dbReference>
<sequence length="346" mass="40315">MNKEHFRQNNFDFLRFSFAFIVVVGHLIALSKSSQLQFLHPFFNTYISVTGFFCISGFLITRSFLSSPSLKIYFKKRMARLLPAYVLVISLCVIFLSQISLYSFKEYFFNPQLYKYLLANFSFLNFIEPCLPGVFSSNAMCAVNGALWTLKIEVAFYLFIPLLLYFVQKTKRKLVFFLVIYVLSVVYRNGLNYFADVSDNSLYAMLSRQLPGFFSYFICGVALHYYYKVFMKHKNILFLMGIILFFADKIIHFEVFAPLGLSLMVFAFAFSLKKLNNFAKFGDISYGIYIFHFPLIQLAVHFGLFERYNPFLVAFCILAAVIILGLLSWHLMEKKILNMPQTVNKF</sequence>
<dbReference type="PANTHER" id="PTHR23028">
    <property type="entry name" value="ACETYLTRANSFERASE"/>
    <property type="match status" value="1"/>
</dbReference>
<reference evidence="3" key="1">
    <citation type="submission" date="2019-08" db="EMBL/GenBank/DDBJ databases">
        <authorList>
            <person name="Kucharzyk K."/>
            <person name="Murdoch R.W."/>
            <person name="Higgins S."/>
            <person name="Loffler F."/>
        </authorList>
    </citation>
    <scope>NUCLEOTIDE SEQUENCE</scope>
</reference>